<accession>A0A2V3IIN0</accession>
<reference evidence="1 2" key="1">
    <citation type="journal article" date="2018" name="Mol. Biol. Evol.">
        <title>Analysis of the draft genome of the red seaweed Gracilariopsis chorda provides insights into genome size evolution in Rhodophyta.</title>
        <authorList>
            <person name="Lee J."/>
            <person name="Yang E.C."/>
            <person name="Graf L."/>
            <person name="Yang J.H."/>
            <person name="Qiu H."/>
            <person name="Zel Zion U."/>
            <person name="Chan C.X."/>
            <person name="Stephens T.G."/>
            <person name="Weber A.P.M."/>
            <person name="Boo G.H."/>
            <person name="Boo S.M."/>
            <person name="Kim K.M."/>
            <person name="Shin Y."/>
            <person name="Jung M."/>
            <person name="Lee S.J."/>
            <person name="Yim H.S."/>
            <person name="Lee J.H."/>
            <person name="Bhattacharya D."/>
            <person name="Yoon H.S."/>
        </authorList>
    </citation>
    <scope>NUCLEOTIDE SEQUENCE [LARGE SCALE GENOMIC DNA]</scope>
    <source>
        <strain evidence="1 2">SKKU-2015</strain>
        <tissue evidence="1">Whole body</tissue>
    </source>
</reference>
<comment type="caution">
    <text evidence="1">The sequence shown here is derived from an EMBL/GenBank/DDBJ whole genome shotgun (WGS) entry which is preliminary data.</text>
</comment>
<name>A0A2V3IIN0_9FLOR</name>
<dbReference type="Proteomes" id="UP000247409">
    <property type="component" value="Unassembled WGS sequence"/>
</dbReference>
<keyword evidence="2" id="KW-1185">Reference proteome</keyword>
<sequence length="187" mass="20852">MTRAPCFCALTKNGVGRTGKLRSLQKRGNAEGQSETAMSSLPLLLQLGAEGAENDVECTRSLRQKAIGTFGHTRATVNLGLLPVNRESLTPNNATKAKVLFEMAIKESNDADVMVRIDKDRVERNVEEAAKLFAQAIVDKGKKCKRNDSSGWVDWKQWWRQNCKFIEPIVGDKLFDPGVQITREMLM</sequence>
<dbReference type="EMBL" id="NBIV01000185">
    <property type="protein sequence ID" value="PXF41919.1"/>
    <property type="molecule type" value="Genomic_DNA"/>
</dbReference>
<proteinExistence type="predicted"/>
<organism evidence="1 2">
    <name type="scientific">Gracilariopsis chorda</name>
    <dbReference type="NCBI Taxonomy" id="448386"/>
    <lineage>
        <taxon>Eukaryota</taxon>
        <taxon>Rhodophyta</taxon>
        <taxon>Florideophyceae</taxon>
        <taxon>Rhodymeniophycidae</taxon>
        <taxon>Gracilariales</taxon>
        <taxon>Gracilariaceae</taxon>
        <taxon>Gracilariopsis</taxon>
    </lineage>
</organism>
<evidence type="ECO:0000313" key="2">
    <source>
        <dbReference type="Proteomes" id="UP000247409"/>
    </source>
</evidence>
<gene>
    <name evidence="1" type="ORF">BWQ96_08371</name>
</gene>
<protein>
    <submittedName>
        <fullName evidence="1">Uncharacterized protein</fullName>
    </submittedName>
</protein>
<evidence type="ECO:0000313" key="1">
    <source>
        <dbReference type="EMBL" id="PXF41919.1"/>
    </source>
</evidence>
<dbReference type="AlphaFoldDB" id="A0A2V3IIN0"/>